<dbReference type="EMBL" id="LNQE01000623">
    <property type="protein sequence ID" value="KUG25694.1"/>
    <property type="molecule type" value="Genomic_DNA"/>
</dbReference>
<evidence type="ECO:0008006" key="2">
    <source>
        <dbReference type="Google" id="ProtNLM"/>
    </source>
</evidence>
<sequence length="85" mass="10095">MEIVFEWDKNKAGNNLRKHNVDFAEAKTVFYDPLSKIFDDEFHSTDENREIMIGHSGKGRLLIVIFTERKQNLNKINQCKRRNNK</sequence>
<accession>A0A0W8FYC5</accession>
<dbReference type="InterPro" id="IPR038573">
    <property type="entry name" value="BrnT_sf"/>
</dbReference>
<protein>
    <recommendedName>
        <fullName evidence="2">BrnT family toxin</fullName>
    </recommendedName>
</protein>
<comment type="caution">
    <text evidence="1">The sequence shown here is derived from an EMBL/GenBank/DDBJ whole genome shotgun (WGS) entry which is preliminary data.</text>
</comment>
<gene>
    <name evidence="1" type="ORF">ASZ90_004475</name>
</gene>
<evidence type="ECO:0000313" key="1">
    <source>
        <dbReference type="EMBL" id="KUG25694.1"/>
    </source>
</evidence>
<name>A0A0W8FYC5_9ZZZZ</name>
<dbReference type="AlphaFoldDB" id="A0A0W8FYC5"/>
<dbReference type="Pfam" id="PF04365">
    <property type="entry name" value="BrnT_toxin"/>
    <property type="match status" value="1"/>
</dbReference>
<dbReference type="InterPro" id="IPR007460">
    <property type="entry name" value="BrnT_toxin"/>
</dbReference>
<dbReference type="Gene3D" id="3.10.450.530">
    <property type="entry name" value="Ribonuclease toxin, BrnT, of type II toxin-antitoxin system"/>
    <property type="match status" value="1"/>
</dbReference>
<reference evidence="1" key="1">
    <citation type="journal article" date="2015" name="Proc. Natl. Acad. Sci. U.S.A.">
        <title>Networks of energetic and metabolic interactions define dynamics in microbial communities.</title>
        <authorList>
            <person name="Embree M."/>
            <person name="Liu J.K."/>
            <person name="Al-Bassam M.M."/>
            <person name="Zengler K."/>
        </authorList>
    </citation>
    <scope>NUCLEOTIDE SEQUENCE</scope>
</reference>
<organism evidence="1">
    <name type="scientific">hydrocarbon metagenome</name>
    <dbReference type="NCBI Taxonomy" id="938273"/>
    <lineage>
        <taxon>unclassified sequences</taxon>
        <taxon>metagenomes</taxon>
        <taxon>ecological metagenomes</taxon>
    </lineage>
</organism>
<proteinExistence type="predicted"/>